<dbReference type="InterPro" id="IPR011990">
    <property type="entry name" value="TPR-like_helical_dom_sf"/>
</dbReference>
<dbReference type="PANTHER" id="PTHR43628">
    <property type="entry name" value="ACTIVATOR OF C KINASE PROTEIN 1-RELATED"/>
    <property type="match status" value="1"/>
</dbReference>
<dbReference type="InterPro" id="IPR029030">
    <property type="entry name" value="Caspase-like_dom_sf"/>
</dbReference>
<dbReference type="SMART" id="SM00115">
    <property type="entry name" value="CASc"/>
    <property type="match status" value="1"/>
</dbReference>
<dbReference type="HOGENOM" id="CLU_019827_0_0_4"/>
<dbReference type="Gene3D" id="1.25.40.10">
    <property type="entry name" value="Tetratricopeptide repeat domain"/>
    <property type="match status" value="2"/>
</dbReference>
<name>C7RSX6_ACCRE</name>
<dbReference type="InterPro" id="IPR001309">
    <property type="entry name" value="Pept_C14_p20"/>
</dbReference>
<dbReference type="InterPro" id="IPR015917">
    <property type="entry name" value="Pept_C14A"/>
</dbReference>
<proteinExistence type="inferred from homology"/>
<evidence type="ECO:0000313" key="5">
    <source>
        <dbReference type="EMBL" id="ACV36028.1"/>
    </source>
</evidence>
<feature type="chain" id="PRO_5002983994" evidence="3">
    <location>
        <begin position="32"/>
        <end position="878"/>
    </location>
</feature>
<evidence type="ECO:0000256" key="3">
    <source>
        <dbReference type="SAM" id="SignalP"/>
    </source>
</evidence>
<dbReference type="eggNOG" id="COG4249">
    <property type="taxonomic scope" value="Bacteria"/>
</dbReference>
<feature type="region of interest" description="Disordered" evidence="2">
    <location>
        <begin position="450"/>
        <end position="478"/>
    </location>
</feature>
<dbReference type="PANTHER" id="PTHR43628:SF1">
    <property type="entry name" value="CHITIN SYNTHASE REGULATORY FACTOR 2-RELATED"/>
    <property type="match status" value="1"/>
</dbReference>
<reference evidence="5" key="1">
    <citation type="submission" date="2009-08" db="EMBL/GenBank/DDBJ databases">
        <authorList>
            <consortium name="US DOE Joint Genome Institute"/>
            <person name="Lucas S."/>
            <person name="Copeland A."/>
            <person name="Lapidus A."/>
            <person name="Glavina del Rio T."/>
            <person name="Dalin E."/>
            <person name="Tice H."/>
            <person name="Bruce D."/>
            <person name="Barry K."/>
            <person name="Pitluck S."/>
            <person name="Lowry S."/>
            <person name="Larimer F."/>
            <person name="Land M."/>
            <person name="Hauser L."/>
            <person name="Kyrpides N."/>
            <person name="Ivanova N."/>
            <person name="McMahon K.D."/>
            <person name="Hugenholtz P."/>
        </authorList>
    </citation>
    <scope>NUCLEOTIDE SEQUENCE</scope>
    <source>
        <strain evidence="5">UW-1</strain>
    </source>
</reference>
<dbReference type="SUPFAM" id="SSF52129">
    <property type="entry name" value="Caspase-like"/>
    <property type="match status" value="1"/>
</dbReference>
<organism evidence="5">
    <name type="scientific">Accumulibacter regalis</name>
    <dbReference type="NCBI Taxonomy" id="522306"/>
    <lineage>
        <taxon>Bacteria</taxon>
        <taxon>Pseudomonadati</taxon>
        <taxon>Pseudomonadota</taxon>
        <taxon>Betaproteobacteria</taxon>
        <taxon>Candidatus Accumulibacter</taxon>
    </lineage>
</organism>
<feature type="region of interest" description="Disordered" evidence="2">
    <location>
        <begin position="50"/>
        <end position="78"/>
    </location>
</feature>
<comment type="similarity">
    <text evidence="1">Belongs to the peptidase C14A family.</text>
</comment>
<feature type="compositionally biased region" description="Basic and acidic residues" evidence="2">
    <location>
        <begin position="450"/>
        <end position="472"/>
    </location>
</feature>
<dbReference type="Pfam" id="PF08238">
    <property type="entry name" value="Sel1"/>
    <property type="match status" value="8"/>
</dbReference>
<evidence type="ECO:0000256" key="2">
    <source>
        <dbReference type="SAM" id="MobiDB-lite"/>
    </source>
</evidence>
<dbReference type="KEGG" id="app:CAP2UW1_2747"/>
<dbReference type="InterPro" id="IPR006597">
    <property type="entry name" value="Sel1-like"/>
</dbReference>
<dbReference type="SMART" id="SM00671">
    <property type="entry name" value="SEL1"/>
    <property type="match status" value="8"/>
</dbReference>
<feature type="domain" description="Caspase family p20" evidence="4">
    <location>
        <begin position="83"/>
        <end position="213"/>
    </location>
</feature>
<evidence type="ECO:0000259" key="4">
    <source>
        <dbReference type="PROSITE" id="PS50208"/>
    </source>
</evidence>
<feature type="region of interest" description="Disordered" evidence="2">
    <location>
        <begin position="514"/>
        <end position="533"/>
    </location>
</feature>
<dbReference type="eggNOG" id="COG0790">
    <property type="taxonomic scope" value="Bacteria"/>
</dbReference>
<dbReference type="EMBL" id="CP001715">
    <property type="protein sequence ID" value="ACV36028.1"/>
    <property type="molecule type" value="Genomic_DNA"/>
</dbReference>
<dbReference type="GO" id="GO:0004197">
    <property type="term" value="F:cysteine-type endopeptidase activity"/>
    <property type="evidence" value="ECO:0007669"/>
    <property type="project" value="InterPro"/>
</dbReference>
<evidence type="ECO:0000256" key="1">
    <source>
        <dbReference type="ARBA" id="ARBA00010134"/>
    </source>
</evidence>
<dbReference type="AlphaFoldDB" id="C7RSX6"/>
<reference evidence="5" key="2">
    <citation type="submission" date="2009-09" db="EMBL/GenBank/DDBJ databases">
        <title>Complete sequence of chromosome of Candidatus Accumulibacter phosphatis clade IIA str. UW-1.</title>
        <authorList>
            <consortium name="US DOE Joint Genome Institute"/>
            <person name="Martin H.G."/>
            <person name="Ivanova N."/>
            <person name="Kunin V."/>
            <person name="Warnecke F."/>
            <person name="Barry K."/>
            <person name="He S."/>
            <person name="Salamov A."/>
            <person name="Szeto E."/>
            <person name="Dalin E."/>
            <person name="Pangilinan J.L."/>
            <person name="Lapidus A."/>
            <person name="Lowry S."/>
            <person name="Kyrpides N.C."/>
            <person name="McMahon K.D."/>
            <person name="Hugenholtz P."/>
        </authorList>
    </citation>
    <scope>NUCLEOTIDE SEQUENCE [LARGE SCALE GENOMIC DNA]</scope>
    <source>
        <strain evidence="5">UW-1</strain>
    </source>
</reference>
<feature type="signal peptide" evidence="3">
    <location>
        <begin position="1"/>
        <end position="31"/>
    </location>
</feature>
<protein>
    <submittedName>
        <fullName evidence="5">Peptidase C14 caspase catalytic subunit p20</fullName>
    </submittedName>
</protein>
<dbReference type="InterPro" id="IPR052945">
    <property type="entry name" value="Mitotic_Regulator"/>
</dbReference>
<accession>C7RSX6</accession>
<sequence length="878" mass="96686" precursor="true">MSSRFLPSVSVCLLRAIVIAALCLCSAKAQQEPPQPGLFEMLGKLLQPRQQAAADTTEEARAATPGSQGESAEKQAVGVGQSGKRLALVIGNDAYQNVSKLEKAGSDATTMARELKAAGFEVLLHRNLNYRGMVKAIETLSNSITGGDQVVVFFAGHGVQIKTGSYLLPIDIEASSESEVEKTAYGLADLTDKLSEARASFALVIVDACRDNPLKSRGRSVGSTRGLGPIEPPKGQMVVYSASKGQQALDRLSDRDSNPNGVFTREFVARMKRRGMRIEDLVREVQDAVEELARTVSHEQRPALYNEARGNFYFYGPTTVQVAPQVSGAAAPARTPAEIEDSYWNTIKDDRDSVGFEEYLKQYPKGRYAGQARATLNRLKAEARRSAATAAVPTPALPPVIDDPETLFWNEVKASGAREYLDAYLRQYPRGKYLALAKIELKQLDDRDREQRLREGAEKQQAAERERQEAQRTEQTAWDEAKVAASVAAHGAYLERYPRGRYVALAQAAQQKLQREAGEREKQEAAKRRREQVEAVQRDDAVQWRRMFETEGEEGVRSYLDKHPTKIDELKTLARRGNADAQADLARMYVEGWGVPKDDSDGLRWARSAADQGNSRGQNTLGYAYFNGIGVAKDEVEAVKWYRKAAEQGNARGQSNLGHAYFIGKGVAKDEVEAVKWFRKSAEEGDAGGQLNLGHAYFIGTGVAKDEVEAVKWYRKAAEQGNATGQFNLGVAYETGIGVAKDEVEAVKWYRKTAEQGNARGQLNLGYAYFKGIGVAKNEVEAVKWYRKAAEQGDATGQLKLGVAYKTGTGVAKNEVEAVKWSRKAAEQGNADGQWFLGYAYFHGIGLAKDEVEAVKWFRKAAEQGHQTAIDRLRAISR</sequence>
<dbReference type="STRING" id="522306.CAP2UW1_2747"/>
<dbReference type="Gene3D" id="3.40.50.1460">
    <property type="match status" value="1"/>
</dbReference>
<keyword evidence="3" id="KW-0732">Signal</keyword>
<dbReference type="SUPFAM" id="SSF81901">
    <property type="entry name" value="HCP-like"/>
    <property type="match status" value="2"/>
</dbReference>
<dbReference type="Pfam" id="PF00656">
    <property type="entry name" value="Peptidase_C14"/>
    <property type="match status" value="1"/>
</dbReference>
<dbReference type="InterPro" id="IPR011600">
    <property type="entry name" value="Pept_C14_caspase"/>
</dbReference>
<dbReference type="GO" id="GO:0006508">
    <property type="term" value="P:proteolysis"/>
    <property type="evidence" value="ECO:0007669"/>
    <property type="project" value="InterPro"/>
</dbReference>
<dbReference type="PROSITE" id="PS50208">
    <property type="entry name" value="CASPASE_P20"/>
    <property type="match status" value="1"/>
</dbReference>
<gene>
    <name evidence="5" type="ordered locus">CAP2UW1_2747</name>
</gene>